<reference evidence="3 4" key="1">
    <citation type="journal article" date="2011" name="Proc. Natl. Acad. Sci. U.S.A.">
        <title>Genetic diversity and population structure of the endangered marsupial Sarcophilus harrisii (Tasmanian devil).</title>
        <authorList>
            <person name="Miller W."/>
            <person name="Hayes V.M."/>
            <person name="Ratan A."/>
            <person name="Petersen D.C."/>
            <person name="Wittekindt N.E."/>
            <person name="Miller J."/>
            <person name="Walenz B."/>
            <person name="Knight J."/>
            <person name="Qi J."/>
            <person name="Zhao F."/>
            <person name="Wang Q."/>
            <person name="Bedoya-Reina O.C."/>
            <person name="Katiyar N."/>
            <person name="Tomsho L.P."/>
            <person name="Kasson L.M."/>
            <person name="Hardie R.A."/>
            <person name="Woodbridge P."/>
            <person name="Tindall E.A."/>
            <person name="Bertelsen M.F."/>
            <person name="Dixon D."/>
            <person name="Pyecroft S."/>
            <person name="Helgen K.M."/>
            <person name="Lesk A.M."/>
            <person name="Pringle T.H."/>
            <person name="Patterson N."/>
            <person name="Zhang Y."/>
            <person name="Kreiss A."/>
            <person name="Woods G.M."/>
            <person name="Jones M.E."/>
            <person name="Schuster S.C."/>
        </authorList>
    </citation>
    <scope>NUCLEOTIDE SEQUENCE [LARGE SCALE GENOMIC DNA]</scope>
</reference>
<reference evidence="3" key="3">
    <citation type="submission" date="2025-09" db="UniProtKB">
        <authorList>
            <consortium name="Ensembl"/>
        </authorList>
    </citation>
    <scope>IDENTIFICATION</scope>
</reference>
<organism evidence="3 4">
    <name type="scientific">Sarcophilus harrisii</name>
    <name type="common">Tasmanian devil</name>
    <name type="synonym">Sarcophilus laniarius</name>
    <dbReference type="NCBI Taxonomy" id="9305"/>
    <lineage>
        <taxon>Eukaryota</taxon>
        <taxon>Metazoa</taxon>
        <taxon>Chordata</taxon>
        <taxon>Craniata</taxon>
        <taxon>Vertebrata</taxon>
        <taxon>Euteleostomi</taxon>
        <taxon>Mammalia</taxon>
        <taxon>Metatheria</taxon>
        <taxon>Dasyuromorphia</taxon>
        <taxon>Dasyuridae</taxon>
        <taxon>Sarcophilus</taxon>
    </lineage>
</organism>
<dbReference type="GeneTree" id="ENSGT00940000157601"/>
<dbReference type="PANTHER" id="PTHR13968">
    <property type="entry name" value="HETEROGENEOUS NUCLEAR RIBONUCLEOPROTEIN"/>
    <property type="match status" value="1"/>
</dbReference>
<dbReference type="GO" id="GO:0005634">
    <property type="term" value="C:nucleus"/>
    <property type="evidence" value="ECO:0007669"/>
    <property type="project" value="TreeGrafter"/>
</dbReference>
<reference evidence="3" key="2">
    <citation type="submission" date="2025-08" db="UniProtKB">
        <authorList>
            <consortium name="Ensembl"/>
        </authorList>
    </citation>
    <scope>IDENTIFICATION</scope>
</reference>
<keyword evidence="4" id="KW-1185">Reference proteome</keyword>
<name>A0A7N4PPI5_SARHA</name>
<feature type="region of interest" description="Disordered" evidence="2">
    <location>
        <begin position="140"/>
        <end position="209"/>
    </location>
</feature>
<dbReference type="GO" id="GO:0003723">
    <property type="term" value="F:RNA binding"/>
    <property type="evidence" value="ECO:0007669"/>
    <property type="project" value="UniProtKB-KW"/>
</dbReference>
<accession>A0A7N4PPI5</accession>
<keyword evidence="1" id="KW-0694">RNA-binding</keyword>
<feature type="compositionally biased region" description="Acidic residues" evidence="2">
    <location>
        <begin position="162"/>
        <end position="195"/>
    </location>
</feature>
<dbReference type="InterPro" id="IPR051186">
    <property type="entry name" value="RRM_HNRPC/RALY_subfam"/>
</dbReference>
<dbReference type="Proteomes" id="UP000007648">
    <property type="component" value="Unassembled WGS sequence"/>
</dbReference>
<dbReference type="PANTHER" id="PTHR13968:SF6">
    <property type="entry name" value="RNA-BINDING PROTEIN RALY"/>
    <property type="match status" value="1"/>
</dbReference>
<protein>
    <recommendedName>
        <fullName evidence="5">RALY RNA binding protein like</fullName>
    </recommendedName>
</protein>
<sequence>IHTVPLLPSTLSCLSTFCPLPTPPVLPTSSISGLAIGSWGHAAWDTQSASLCPVLKFRLFEPRGRLSPVPRVVPVKRPRVTIPLVRRIKATLPVRLFARSSSSNSSTKLKLKCTELQTIKTELTQIKYNIEALLGRLDQISEEQSPSTDGKKKSDSKKSEAPQEDTASEAETPLEELLPGDEGDEVLAQDDFEDLDNSRYTELDELTLQ</sequence>
<evidence type="ECO:0000313" key="3">
    <source>
        <dbReference type="Ensembl" id="ENSSHAP00000041458.1"/>
    </source>
</evidence>
<proteinExistence type="predicted"/>
<dbReference type="Ensembl" id="ENSSHAT00000044091.1">
    <property type="protein sequence ID" value="ENSSHAP00000041458.1"/>
    <property type="gene ID" value="ENSSHAG00000022710.1"/>
</dbReference>
<feature type="compositionally biased region" description="Basic and acidic residues" evidence="2">
    <location>
        <begin position="149"/>
        <end position="161"/>
    </location>
</feature>
<evidence type="ECO:0000256" key="1">
    <source>
        <dbReference type="ARBA" id="ARBA00022884"/>
    </source>
</evidence>
<dbReference type="InParanoid" id="A0A7N4PPI5"/>
<dbReference type="AlphaFoldDB" id="A0A7N4PPI5"/>
<evidence type="ECO:0008006" key="5">
    <source>
        <dbReference type="Google" id="ProtNLM"/>
    </source>
</evidence>
<evidence type="ECO:0000256" key="2">
    <source>
        <dbReference type="SAM" id="MobiDB-lite"/>
    </source>
</evidence>
<evidence type="ECO:0000313" key="4">
    <source>
        <dbReference type="Proteomes" id="UP000007648"/>
    </source>
</evidence>